<reference evidence="2" key="1">
    <citation type="submission" date="2019-10" db="EMBL/GenBank/DDBJ databases">
        <title>Lacipirellula parvula gen. nov., sp. nov., representing a lineage of planctomycetes widespread in freshwater anoxic habitats, and description of the family Lacipirellulaceae.</title>
        <authorList>
            <person name="Dedysh S.N."/>
            <person name="Kulichevskaya I.S."/>
            <person name="Beletsky A.V."/>
            <person name="Rakitin A.L."/>
            <person name="Mardanov A.V."/>
            <person name="Ivanova A.A."/>
            <person name="Saltykova V.X."/>
            <person name="Rijpstra W.I.C."/>
            <person name="Sinninghe Damste J.S."/>
            <person name="Ravin N.V."/>
        </authorList>
    </citation>
    <scope>NUCLEOTIDE SEQUENCE [LARGE SCALE GENOMIC DNA]</scope>
    <source>
        <strain evidence="2">PX69</strain>
    </source>
</reference>
<dbReference type="InterPro" id="IPR013785">
    <property type="entry name" value="Aldolase_TIM"/>
</dbReference>
<accession>A0A5K7X1F4</accession>
<gene>
    <name evidence="1" type="ORF">PLANPX_0090</name>
</gene>
<dbReference type="GO" id="GO:0006071">
    <property type="term" value="P:glycerol metabolic process"/>
    <property type="evidence" value="ECO:0007669"/>
    <property type="project" value="InterPro"/>
</dbReference>
<dbReference type="PANTHER" id="PTHR35787">
    <property type="entry name" value="GLYCEROL UPTAKE OPERON ANTITERMINATOR REGULATORY PROTEIN"/>
    <property type="match status" value="1"/>
</dbReference>
<dbReference type="Gene3D" id="3.20.20.70">
    <property type="entry name" value="Aldolase class I"/>
    <property type="match status" value="1"/>
</dbReference>
<sequence>MPRTTIDKCLRKPVIPVVWDPSKNIDALSQASMIIMQGGTLADLPRTLDRFAEQKLSPVAIFAHIDLISGLENSEAALEYLAEFNRFAGIVTVHHYLAKPARRLGLLSIVRLFLSDSRAVDRGIAVATKSQADAIEILPAVAAVKVASDLNRCGLPRIGGGLCRTEADVQEAIESGCRSVTSTRPELWALNA</sequence>
<dbReference type="PANTHER" id="PTHR35787:SF1">
    <property type="entry name" value="GLYCEROL UPTAKE OPERON ANTITERMINATOR REGULATORY PROTEIN"/>
    <property type="match status" value="1"/>
</dbReference>
<dbReference type="KEGG" id="lpav:PLANPX_0090"/>
<keyword evidence="2" id="KW-1185">Reference proteome</keyword>
<organism evidence="1 2">
    <name type="scientific">Lacipirellula parvula</name>
    <dbReference type="NCBI Taxonomy" id="2650471"/>
    <lineage>
        <taxon>Bacteria</taxon>
        <taxon>Pseudomonadati</taxon>
        <taxon>Planctomycetota</taxon>
        <taxon>Planctomycetia</taxon>
        <taxon>Pirellulales</taxon>
        <taxon>Lacipirellulaceae</taxon>
        <taxon>Lacipirellula</taxon>
    </lineage>
</organism>
<dbReference type="PIRSF" id="PIRSF016897">
    <property type="entry name" value="GlpP"/>
    <property type="match status" value="1"/>
</dbReference>
<dbReference type="SUPFAM" id="SSF110391">
    <property type="entry name" value="GlpP-like"/>
    <property type="match status" value="1"/>
</dbReference>
<dbReference type="AlphaFoldDB" id="A0A5K7X1F4"/>
<name>A0A5K7X1F4_9BACT</name>
<dbReference type="InterPro" id="IPR006699">
    <property type="entry name" value="GlpP"/>
</dbReference>
<dbReference type="Proteomes" id="UP000326837">
    <property type="component" value="Chromosome"/>
</dbReference>
<evidence type="ECO:0008006" key="3">
    <source>
        <dbReference type="Google" id="ProtNLM"/>
    </source>
</evidence>
<proteinExistence type="predicted"/>
<protein>
    <recommendedName>
        <fullName evidence="3">Glycerol-3-phosphate responsive antiterminator</fullName>
    </recommendedName>
</protein>
<dbReference type="GO" id="GO:0006355">
    <property type="term" value="P:regulation of DNA-templated transcription"/>
    <property type="evidence" value="ECO:0007669"/>
    <property type="project" value="InterPro"/>
</dbReference>
<evidence type="ECO:0000313" key="1">
    <source>
        <dbReference type="EMBL" id="BBO30478.1"/>
    </source>
</evidence>
<evidence type="ECO:0000313" key="2">
    <source>
        <dbReference type="Proteomes" id="UP000326837"/>
    </source>
</evidence>
<dbReference type="EMBL" id="AP021861">
    <property type="protein sequence ID" value="BBO30478.1"/>
    <property type="molecule type" value="Genomic_DNA"/>
</dbReference>
<dbReference type="RefSeq" id="WP_152096814.1">
    <property type="nucleotide sequence ID" value="NZ_AP021861.1"/>
</dbReference>
<dbReference type="Pfam" id="PF04309">
    <property type="entry name" value="G3P_antiterm"/>
    <property type="match status" value="1"/>
</dbReference>